<evidence type="ECO:0000256" key="1">
    <source>
        <dbReference type="SAM" id="MobiDB-lite"/>
    </source>
</evidence>
<protein>
    <submittedName>
        <fullName evidence="2">Uncharacterized protein</fullName>
    </submittedName>
</protein>
<organism evidence="2 3">
    <name type="scientific">Aquarana catesbeiana</name>
    <name type="common">American bullfrog</name>
    <name type="synonym">Rana catesbeiana</name>
    <dbReference type="NCBI Taxonomy" id="8400"/>
    <lineage>
        <taxon>Eukaryota</taxon>
        <taxon>Metazoa</taxon>
        <taxon>Chordata</taxon>
        <taxon>Craniata</taxon>
        <taxon>Vertebrata</taxon>
        <taxon>Euteleostomi</taxon>
        <taxon>Amphibia</taxon>
        <taxon>Batrachia</taxon>
        <taxon>Anura</taxon>
        <taxon>Neobatrachia</taxon>
        <taxon>Ranoidea</taxon>
        <taxon>Ranidae</taxon>
        <taxon>Aquarana</taxon>
    </lineage>
</organism>
<feature type="compositionally biased region" description="Polar residues" evidence="1">
    <location>
        <begin position="38"/>
        <end position="55"/>
    </location>
</feature>
<sequence length="126" mass="13840">AEELKDIKVEDKEEEERLVSGDQQSMEEGETIMESKQEGSSLYMDTSGCGLQNISEGNPNLPSNCNANDDITQHFPGENFIRQNTPRAMGGSNLRESSDISHTGTSETNLRSQSMARSSDPSNPKE</sequence>
<accession>A0A2G9QGT2</accession>
<dbReference type="AlphaFoldDB" id="A0A2G9QGT2"/>
<dbReference type="EMBL" id="KZ013430">
    <property type="protein sequence ID" value="PIO14351.1"/>
    <property type="molecule type" value="Genomic_DNA"/>
</dbReference>
<feature type="compositionally biased region" description="Basic and acidic residues" evidence="1">
    <location>
        <begin position="1"/>
        <end position="19"/>
    </location>
</feature>
<evidence type="ECO:0000313" key="3">
    <source>
        <dbReference type="Proteomes" id="UP000228934"/>
    </source>
</evidence>
<feature type="region of interest" description="Disordered" evidence="1">
    <location>
        <begin position="75"/>
        <end position="126"/>
    </location>
</feature>
<name>A0A2G9QGT2_AQUCT</name>
<keyword evidence="3" id="KW-1185">Reference proteome</keyword>
<feature type="compositionally biased region" description="Polar residues" evidence="1">
    <location>
        <begin position="100"/>
        <end position="126"/>
    </location>
</feature>
<feature type="region of interest" description="Disordered" evidence="1">
    <location>
        <begin position="1"/>
        <end position="55"/>
    </location>
</feature>
<dbReference type="Proteomes" id="UP000228934">
    <property type="component" value="Unassembled WGS sequence"/>
</dbReference>
<reference evidence="3" key="1">
    <citation type="journal article" date="2017" name="Nat. Commun.">
        <title>The North American bullfrog draft genome provides insight into hormonal regulation of long noncoding RNA.</title>
        <authorList>
            <person name="Hammond S.A."/>
            <person name="Warren R.L."/>
            <person name="Vandervalk B.P."/>
            <person name="Kucuk E."/>
            <person name="Khan H."/>
            <person name="Gibb E.A."/>
            <person name="Pandoh P."/>
            <person name="Kirk H."/>
            <person name="Zhao Y."/>
            <person name="Jones M."/>
            <person name="Mungall A.J."/>
            <person name="Coope R."/>
            <person name="Pleasance S."/>
            <person name="Moore R.A."/>
            <person name="Holt R.A."/>
            <person name="Round J.M."/>
            <person name="Ohora S."/>
            <person name="Walle B.V."/>
            <person name="Veldhoen N."/>
            <person name="Helbing C.C."/>
            <person name="Birol I."/>
        </authorList>
    </citation>
    <scope>NUCLEOTIDE SEQUENCE [LARGE SCALE GENOMIC DNA]</scope>
</reference>
<evidence type="ECO:0000313" key="2">
    <source>
        <dbReference type="EMBL" id="PIO14351.1"/>
    </source>
</evidence>
<dbReference type="OrthoDB" id="6077919at2759"/>
<feature type="non-terminal residue" evidence="2">
    <location>
        <position position="1"/>
    </location>
</feature>
<gene>
    <name evidence="2" type="ORF">AB205_0050490</name>
</gene>
<proteinExistence type="predicted"/>